<dbReference type="Proteomes" id="UP000324748">
    <property type="component" value="Unassembled WGS sequence"/>
</dbReference>
<reference evidence="2 3" key="1">
    <citation type="submission" date="2019-05" db="EMBL/GenBank/DDBJ databases">
        <title>Emergence of the Ug99 lineage of the wheat stem rust pathogen through somatic hybridization.</title>
        <authorList>
            <person name="Li F."/>
            <person name="Upadhyaya N.M."/>
            <person name="Sperschneider J."/>
            <person name="Matny O."/>
            <person name="Nguyen-Phuc H."/>
            <person name="Mago R."/>
            <person name="Raley C."/>
            <person name="Miller M.E."/>
            <person name="Silverstein K.A.T."/>
            <person name="Henningsen E."/>
            <person name="Hirsch C.D."/>
            <person name="Visser B."/>
            <person name="Pretorius Z.A."/>
            <person name="Steffenson B.J."/>
            <person name="Schwessinger B."/>
            <person name="Dodds P.N."/>
            <person name="Figueroa M."/>
        </authorList>
    </citation>
    <scope>NUCLEOTIDE SEQUENCE [LARGE SCALE GENOMIC DNA]</scope>
    <source>
        <strain evidence="2">21-0</strain>
    </source>
</reference>
<keyword evidence="3" id="KW-1185">Reference proteome</keyword>
<evidence type="ECO:0000256" key="1">
    <source>
        <dbReference type="SAM" id="MobiDB-lite"/>
    </source>
</evidence>
<sequence>MASAGAGSLRRRHRAGRIGEGYGPCAAGPQVSWALRVGVIALTASEIPGLKFTNPRLKSRRTYELPRLGGILGQKSRRTYEPATAVSQTPVSTQSGINDSTTARPSFHRPTF</sequence>
<feature type="region of interest" description="Disordered" evidence="1">
    <location>
        <begin position="1"/>
        <end position="21"/>
    </location>
</feature>
<comment type="caution">
    <text evidence="2">The sequence shown here is derived from an EMBL/GenBank/DDBJ whole genome shotgun (WGS) entry which is preliminary data.</text>
</comment>
<evidence type="ECO:0000313" key="2">
    <source>
        <dbReference type="EMBL" id="KAA1079207.1"/>
    </source>
</evidence>
<dbReference type="AlphaFoldDB" id="A0A5B0MQA6"/>
<feature type="region of interest" description="Disordered" evidence="1">
    <location>
        <begin position="79"/>
        <end position="112"/>
    </location>
</feature>
<dbReference type="EMBL" id="VSWC01000132">
    <property type="protein sequence ID" value="KAA1079207.1"/>
    <property type="molecule type" value="Genomic_DNA"/>
</dbReference>
<organism evidence="2 3">
    <name type="scientific">Puccinia graminis f. sp. tritici</name>
    <dbReference type="NCBI Taxonomy" id="56615"/>
    <lineage>
        <taxon>Eukaryota</taxon>
        <taxon>Fungi</taxon>
        <taxon>Dikarya</taxon>
        <taxon>Basidiomycota</taxon>
        <taxon>Pucciniomycotina</taxon>
        <taxon>Pucciniomycetes</taxon>
        <taxon>Pucciniales</taxon>
        <taxon>Pucciniaceae</taxon>
        <taxon>Puccinia</taxon>
    </lineage>
</organism>
<name>A0A5B0MQA6_PUCGR</name>
<evidence type="ECO:0000313" key="3">
    <source>
        <dbReference type="Proteomes" id="UP000324748"/>
    </source>
</evidence>
<accession>A0A5B0MQA6</accession>
<proteinExistence type="predicted"/>
<feature type="compositionally biased region" description="Polar residues" evidence="1">
    <location>
        <begin position="85"/>
        <end position="104"/>
    </location>
</feature>
<gene>
    <name evidence="2" type="ORF">PGT21_003823</name>
</gene>
<protein>
    <submittedName>
        <fullName evidence="2">Uncharacterized protein</fullName>
    </submittedName>
</protein>